<dbReference type="RefSeq" id="WP_348523590.1">
    <property type="nucleotide sequence ID" value="NZ_BSUN01000001.1"/>
</dbReference>
<dbReference type="SUPFAM" id="SSF52540">
    <property type="entry name" value="P-loop containing nucleoside triphosphate hydrolases"/>
    <property type="match status" value="1"/>
</dbReference>
<sequence length="90" mass="9655">MLGDLGVTLDVAIEITADADAVTARLLKRAEIEGRADDTEPVIRKRLEVYATQTAPLTAFYEGRGLLVQVDGLGEVAEVTDRIVGAVESR</sequence>
<organism evidence="7 8">
    <name type="scientific">Demequina litorisediminis</name>
    <dbReference type="NCBI Taxonomy" id="1849022"/>
    <lineage>
        <taxon>Bacteria</taxon>
        <taxon>Bacillati</taxon>
        <taxon>Actinomycetota</taxon>
        <taxon>Actinomycetes</taxon>
        <taxon>Micrococcales</taxon>
        <taxon>Demequinaceae</taxon>
        <taxon>Demequina</taxon>
    </lineage>
</organism>
<comment type="subunit">
    <text evidence="6">Monomer.</text>
</comment>
<gene>
    <name evidence="7" type="ORF">GCM10025876_24520</name>
</gene>
<dbReference type="InterPro" id="IPR000850">
    <property type="entry name" value="Adenylat/UMP-CMP_kin"/>
</dbReference>
<dbReference type="InterPro" id="IPR027417">
    <property type="entry name" value="P-loop_NTPase"/>
</dbReference>
<comment type="subcellular location">
    <subcellularLocation>
        <location evidence="6">Cytoplasm</location>
    </subcellularLocation>
</comment>
<evidence type="ECO:0000256" key="3">
    <source>
        <dbReference type="ARBA" id="ARBA00022741"/>
    </source>
</evidence>
<dbReference type="Pfam" id="PF00406">
    <property type="entry name" value="ADK"/>
    <property type="match status" value="1"/>
</dbReference>
<dbReference type="PRINTS" id="PR00094">
    <property type="entry name" value="ADENYLTKNASE"/>
</dbReference>
<comment type="similarity">
    <text evidence="5">Belongs to the adenylate kinase family.</text>
</comment>
<keyword evidence="3 6" id="KW-0547">Nucleotide-binding</keyword>
<protein>
    <recommendedName>
        <fullName evidence="6">Adenylate kinase</fullName>
        <ecNumber evidence="6">2.7.4.3</ecNumber>
    </recommendedName>
</protein>
<keyword evidence="1 5" id="KW-0808">Transferase</keyword>
<evidence type="ECO:0000256" key="2">
    <source>
        <dbReference type="ARBA" id="ARBA00022727"/>
    </source>
</evidence>
<dbReference type="Proteomes" id="UP001157125">
    <property type="component" value="Unassembled WGS sequence"/>
</dbReference>
<proteinExistence type="inferred from homology"/>
<keyword evidence="8" id="KW-1185">Reference proteome</keyword>
<dbReference type="PANTHER" id="PTHR23359">
    <property type="entry name" value="NUCLEOTIDE KINASE"/>
    <property type="match status" value="1"/>
</dbReference>
<comment type="caution">
    <text evidence="7">The sequence shown here is derived from an EMBL/GenBank/DDBJ whole genome shotgun (WGS) entry which is preliminary data.</text>
</comment>
<evidence type="ECO:0000256" key="1">
    <source>
        <dbReference type="ARBA" id="ARBA00022679"/>
    </source>
</evidence>
<evidence type="ECO:0000256" key="4">
    <source>
        <dbReference type="ARBA" id="ARBA00022777"/>
    </source>
</evidence>
<evidence type="ECO:0000313" key="8">
    <source>
        <dbReference type="Proteomes" id="UP001157125"/>
    </source>
</evidence>
<dbReference type="EC" id="2.7.4.3" evidence="6"/>
<keyword evidence="6" id="KW-0067">ATP-binding</keyword>
<name>A0ABQ6IEF0_9MICO</name>
<dbReference type="EMBL" id="BSUN01000001">
    <property type="protein sequence ID" value="GMA36248.1"/>
    <property type="molecule type" value="Genomic_DNA"/>
</dbReference>
<keyword evidence="2" id="KW-0545">Nucleotide biosynthesis</keyword>
<accession>A0ABQ6IEF0</accession>
<comment type="catalytic activity">
    <reaction evidence="6">
        <text>AMP + ATP = 2 ADP</text>
        <dbReference type="Rhea" id="RHEA:12973"/>
        <dbReference type="ChEBI" id="CHEBI:30616"/>
        <dbReference type="ChEBI" id="CHEBI:456215"/>
        <dbReference type="ChEBI" id="CHEBI:456216"/>
        <dbReference type="EC" id="2.7.4.3"/>
    </reaction>
</comment>
<evidence type="ECO:0000313" key="7">
    <source>
        <dbReference type="EMBL" id="GMA36248.1"/>
    </source>
</evidence>
<keyword evidence="4 5" id="KW-0418">Kinase</keyword>
<dbReference type="Gene3D" id="3.40.50.300">
    <property type="entry name" value="P-loop containing nucleotide triphosphate hydrolases"/>
    <property type="match status" value="1"/>
</dbReference>
<reference evidence="8" key="1">
    <citation type="journal article" date="2019" name="Int. J. Syst. Evol. Microbiol.">
        <title>The Global Catalogue of Microorganisms (GCM) 10K type strain sequencing project: providing services to taxonomists for standard genome sequencing and annotation.</title>
        <authorList>
            <consortium name="The Broad Institute Genomics Platform"/>
            <consortium name="The Broad Institute Genome Sequencing Center for Infectious Disease"/>
            <person name="Wu L."/>
            <person name="Ma J."/>
        </authorList>
    </citation>
    <scope>NUCLEOTIDE SEQUENCE [LARGE SCALE GENOMIC DNA]</scope>
    <source>
        <strain evidence="8">NBRC 112299</strain>
    </source>
</reference>
<evidence type="ECO:0000256" key="5">
    <source>
        <dbReference type="RuleBase" id="RU003330"/>
    </source>
</evidence>
<evidence type="ECO:0000256" key="6">
    <source>
        <dbReference type="RuleBase" id="RU003331"/>
    </source>
</evidence>